<dbReference type="GeneID" id="303173831"/>
<evidence type="ECO:0000313" key="1">
    <source>
        <dbReference type="EMBL" id="SJM66835.1"/>
    </source>
</evidence>
<name>A0A1R4GFJ2_9MICO</name>
<dbReference type="AlphaFoldDB" id="A0A1R4GFJ2"/>
<protein>
    <submittedName>
        <fullName evidence="1">Uncharacterized protein</fullName>
    </submittedName>
</protein>
<dbReference type="EMBL" id="FUHU01000044">
    <property type="protein sequence ID" value="SJM66835.1"/>
    <property type="molecule type" value="Genomic_DNA"/>
</dbReference>
<gene>
    <name evidence="1" type="ORF">CZ674_11505</name>
</gene>
<evidence type="ECO:0000313" key="2">
    <source>
        <dbReference type="Proteomes" id="UP000195787"/>
    </source>
</evidence>
<keyword evidence="2" id="KW-1185">Reference proteome</keyword>
<reference evidence="1 2" key="1">
    <citation type="submission" date="2017-02" db="EMBL/GenBank/DDBJ databases">
        <authorList>
            <person name="Peterson S.W."/>
        </authorList>
    </citation>
    <scope>NUCLEOTIDE SEQUENCE [LARGE SCALE GENOMIC DNA]</scope>
    <source>
        <strain evidence="1 2">LMG 22410</strain>
    </source>
</reference>
<accession>A0A1R4GFJ2</accession>
<dbReference type="RefSeq" id="WP_086992691.1">
    <property type="nucleotide sequence ID" value="NZ_FUHU01000044.1"/>
</dbReference>
<dbReference type="OrthoDB" id="5121858at2"/>
<dbReference type="Proteomes" id="UP000195787">
    <property type="component" value="Unassembled WGS sequence"/>
</dbReference>
<proteinExistence type="predicted"/>
<organism evidence="1 2">
    <name type="scientific">Agrococcus casei LMG 22410</name>
    <dbReference type="NCBI Taxonomy" id="1255656"/>
    <lineage>
        <taxon>Bacteria</taxon>
        <taxon>Bacillati</taxon>
        <taxon>Actinomycetota</taxon>
        <taxon>Actinomycetes</taxon>
        <taxon>Micrococcales</taxon>
        <taxon>Microbacteriaceae</taxon>
        <taxon>Agrococcus</taxon>
    </lineage>
</organism>
<sequence length="124" mass="13728">MSSLKTIRELAETTLKDAGLNAYAYVPGRIAPPCAVIQAGDPYIEQAETFIEHVIRLEIVIVLRAGDNRRTATDLDEYLETHIDALDEAGFLVQNVTQPTPITWNSTDYPGVIVTVTHDFTLNN</sequence>